<feature type="compositionally biased region" description="Basic and acidic residues" evidence="5">
    <location>
        <begin position="260"/>
        <end position="276"/>
    </location>
</feature>
<evidence type="ECO:0000256" key="2">
    <source>
        <dbReference type="ARBA" id="ARBA00022670"/>
    </source>
</evidence>
<evidence type="ECO:0000256" key="4">
    <source>
        <dbReference type="ARBA" id="ARBA00022807"/>
    </source>
</evidence>
<evidence type="ECO:0000256" key="5">
    <source>
        <dbReference type="SAM" id="MobiDB-lite"/>
    </source>
</evidence>
<keyword evidence="8" id="KW-1185">Reference proteome</keyword>
<dbReference type="OrthoDB" id="1939479at2759"/>
<feature type="compositionally biased region" description="Low complexity" evidence="5">
    <location>
        <begin position="14"/>
        <end position="40"/>
    </location>
</feature>
<feature type="compositionally biased region" description="Acidic residues" evidence="5">
    <location>
        <begin position="956"/>
        <end position="970"/>
    </location>
</feature>
<feature type="region of interest" description="Disordered" evidence="5">
    <location>
        <begin position="133"/>
        <end position="184"/>
    </location>
</feature>
<feature type="compositionally biased region" description="Low complexity" evidence="5">
    <location>
        <begin position="140"/>
        <end position="153"/>
    </location>
</feature>
<feature type="region of interest" description="Disordered" evidence="5">
    <location>
        <begin position="223"/>
        <end position="329"/>
    </location>
</feature>
<dbReference type="Gene3D" id="3.40.395.10">
    <property type="entry name" value="Adenoviral Proteinase, Chain A"/>
    <property type="match status" value="1"/>
</dbReference>
<keyword evidence="2 7" id="KW-0645">Protease</keyword>
<name>A0A5C3DSP1_9BASI</name>
<feature type="region of interest" description="Disordered" evidence="5">
    <location>
        <begin position="1"/>
        <end position="47"/>
    </location>
</feature>
<dbReference type="GO" id="GO:0016929">
    <property type="term" value="F:deSUMOylase activity"/>
    <property type="evidence" value="ECO:0007669"/>
    <property type="project" value="TreeGrafter"/>
</dbReference>
<comment type="similarity">
    <text evidence="1">Belongs to the peptidase C48 family.</text>
</comment>
<dbReference type="AlphaFoldDB" id="A0A5C3DSP1"/>
<dbReference type="GO" id="GO:0005634">
    <property type="term" value="C:nucleus"/>
    <property type="evidence" value="ECO:0007669"/>
    <property type="project" value="TreeGrafter"/>
</dbReference>
<feature type="region of interest" description="Disordered" evidence="5">
    <location>
        <begin position="498"/>
        <end position="527"/>
    </location>
</feature>
<sequence length="997" mass="110025">MPLKRGRQALDTVSQTSNASSSSSNSGQLYGSSRLSASSSDYKTHNSPLKRFWNYFSGSARKRPRFDSDTMSDGQLLLTSGVMSSPTASSAAIPLDGASTSTASGFLDLTPSKASSSIYTPLLLPAQEGAIRDPLGRTFPSSSPSIDSAPIIDTRSSSQEAAETQIKHTSPPSSPALPNPNQYVDSAINTDTVKSIGTDTVMASEADQTRDAIDANGAVHDAINTNGTTQETSQPEQALETEPEGQTEPEVQTYEAESNADEKPQAQDVDGEKEAAADALKSSPATEPEGPVEEPVAEDAMSATNSQPIHAGDEDSNDAEHPLPTDDDVDCIQTMANAKVGEHVEGLLDWSGSLGTHDQHPPSASASEASSETDGVSIPHDASRANNHAEVVYLVSDSDDTDSGHDDPDKENDVSLVNVTPRLDSNATLPSIPDQVSFTLPWRVPRARHSFAGPMTQAARRKQNQQESLGSAQPVVSPAQNGFDTANTSATEQIRSIGRQQRFHQPSRRNAPQSSTPQHPQASFSRDRSFSFSSDVSMLSASTASNLSSVHRKRDPIYLKQHKREVSLYNDVTLKRSVALALERINHFRSSKRKHLLNKRQFKELAGYAEKVYKIVAKENPTIQGGHFLDQLQQKLMRQREVDAQTAILPLPRAKMEERERLAREQRARLRKLRGVLGRKELPAKLSEEQDRAASVAFGKRGRIADVTGASVDDKDLQKLRPGQWLNDEVINFYGQLILTRANDADKQRTEAMAAAKTATPYDATTANSSNTAVTKKKGKSKPTRPYDSSLDAFWRVHFFSSFFYNLLKDKGYAGVKRWTRRIDIFSKDLILFPINLGNAHWVCGAINMRHHRFEYYDSLGSYNARAFELMRMYVAEEARDKKGKEIDLRGWKDVFSDESPQQENGFDCGVFAAQTLEQISRRDPHRPIPLEAPVILWKGESLDEGTGRLKINGGTDDDGGEEEEEDDEYEWNFSQENMPYLRRRMAYEIFSKQLLD</sequence>
<organism evidence="7 8">
    <name type="scientific">Ustilago trichophora</name>
    <dbReference type="NCBI Taxonomy" id="86804"/>
    <lineage>
        <taxon>Eukaryota</taxon>
        <taxon>Fungi</taxon>
        <taxon>Dikarya</taxon>
        <taxon>Basidiomycota</taxon>
        <taxon>Ustilaginomycotina</taxon>
        <taxon>Ustilaginomycetes</taxon>
        <taxon>Ustilaginales</taxon>
        <taxon>Ustilaginaceae</taxon>
        <taxon>Ustilago</taxon>
    </lineage>
</organism>
<dbReference type="InterPro" id="IPR003653">
    <property type="entry name" value="Peptidase_C48_C"/>
</dbReference>
<evidence type="ECO:0000256" key="1">
    <source>
        <dbReference type="ARBA" id="ARBA00005234"/>
    </source>
</evidence>
<evidence type="ECO:0000259" key="6">
    <source>
        <dbReference type="PROSITE" id="PS50600"/>
    </source>
</evidence>
<dbReference type="Pfam" id="PF02902">
    <property type="entry name" value="Peptidase_C48"/>
    <property type="match status" value="1"/>
</dbReference>
<dbReference type="SUPFAM" id="SSF54001">
    <property type="entry name" value="Cysteine proteinases"/>
    <property type="match status" value="1"/>
</dbReference>
<dbReference type="GO" id="GO:0016926">
    <property type="term" value="P:protein desumoylation"/>
    <property type="evidence" value="ECO:0007669"/>
    <property type="project" value="TreeGrafter"/>
</dbReference>
<feature type="compositionally biased region" description="Polar residues" evidence="5">
    <location>
        <begin position="223"/>
        <end position="236"/>
    </location>
</feature>
<dbReference type="Proteomes" id="UP000324022">
    <property type="component" value="Unassembled WGS sequence"/>
</dbReference>
<keyword evidence="3" id="KW-0378">Hydrolase</keyword>
<reference evidence="7 8" key="1">
    <citation type="submission" date="2018-03" db="EMBL/GenBank/DDBJ databases">
        <authorList>
            <person name="Guldener U."/>
        </authorList>
    </citation>
    <scope>NUCLEOTIDE SEQUENCE [LARGE SCALE GENOMIC DNA]</scope>
    <source>
        <strain evidence="7 8">NBRC100155</strain>
    </source>
</reference>
<evidence type="ECO:0000256" key="3">
    <source>
        <dbReference type="ARBA" id="ARBA00022801"/>
    </source>
</evidence>
<gene>
    <name evidence="7" type="ORF">UTRI_00411_B</name>
</gene>
<feature type="region of interest" description="Disordered" evidence="5">
    <location>
        <begin position="948"/>
        <end position="970"/>
    </location>
</feature>
<feature type="region of interest" description="Disordered" evidence="5">
    <location>
        <begin position="349"/>
        <end position="386"/>
    </location>
</feature>
<dbReference type="InterPro" id="IPR038765">
    <property type="entry name" value="Papain-like_cys_pep_sf"/>
</dbReference>
<dbReference type="GO" id="GO:0006508">
    <property type="term" value="P:proteolysis"/>
    <property type="evidence" value="ECO:0007669"/>
    <property type="project" value="UniProtKB-KW"/>
</dbReference>
<dbReference type="PANTHER" id="PTHR12606">
    <property type="entry name" value="SENTRIN/SUMO-SPECIFIC PROTEASE"/>
    <property type="match status" value="1"/>
</dbReference>
<accession>A0A5C3DSP1</accession>
<protein>
    <submittedName>
        <fullName evidence="7">Related to Sentrin-specific protease 1</fullName>
    </submittedName>
</protein>
<evidence type="ECO:0000313" key="8">
    <source>
        <dbReference type="Proteomes" id="UP000324022"/>
    </source>
</evidence>
<evidence type="ECO:0000313" key="7">
    <source>
        <dbReference type="EMBL" id="SPO20019.1"/>
    </source>
</evidence>
<dbReference type="PROSITE" id="PS50600">
    <property type="entry name" value="ULP_PROTEASE"/>
    <property type="match status" value="1"/>
</dbReference>
<dbReference type="PANTHER" id="PTHR12606:SF141">
    <property type="entry name" value="GH15225P-RELATED"/>
    <property type="match status" value="1"/>
</dbReference>
<feature type="compositionally biased region" description="Low complexity" evidence="5">
    <location>
        <begin position="363"/>
        <end position="372"/>
    </location>
</feature>
<feature type="domain" description="Ubiquitin-like protease family profile" evidence="6">
    <location>
        <begin position="710"/>
        <end position="920"/>
    </location>
</feature>
<feature type="compositionally biased region" description="Polar residues" evidence="5">
    <location>
        <begin position="508"/>
        <end position="521"/>
    </location>
</feature>
<dbReference type="EMBL" id="OOIN01000001">
    <property type="protein sequence ID" value="SPO20019.1"/>
    <property type="molecule type" value="Genomic_DNA"/>
</dbReference>
<feature type="region of interest" description="Disordered" evidence="5">
    <location>
        <begin position="452"/>
        <end position="485"/>
    </location>
</feature>
<feature type="region of interest" description="Disordered" evidence="5">
    <location>
        <begin position="766"/>
        <end position="785"/>
    </location>
</feature>
<proteinExistence type="inferred from homology"/>
<keyword evidence="4" id="KW-0788">Thiol protease</keyword>